<sequence length="321" mass="34192">MRFAADKAKAVRGAHITRARVQGSRADVGHGSKLVNVSQVFAAQSQRLHRENAVEEALAKRLNQVAPETRRSRRMAAKAAVRRNHIVTGSAMAALMGAAAGAIAVVAPKGPLKAPLAAGDASSQVTPAGYTAAGSGRDGAVSRSEARKPEGADQQTSNQGKWKMDESGLDVSNMFKSLADNPVVAALMDRNRPVLPPAFNPNHATGDAGNAYEFSQCTWWAYVRRHQLGLPVGSHMGNGCQWAASARSLGYWVDNTPRNVGDVMVFNAGQEGTDPQYGHVAIVESINPDGSITTSECGVSKAGKTYSHTYTNIHDFQFIHY</sequence>
<dbReference type="PROSITE" id="PS50911">
    <property type="entry name" value="CHAP"/>
    <property type="match status" value="1"/>
</dbReference>
<evidence type="ECO:0000256" key="1">
    <source>
        <dbReference type="SAM" id="MobiDB-lite"/>
    </source>
</evidence>
<reference evidence="3 4" key="1">
    <citation type="submission" date="2017-10" db="EMBL/GenBank/DDBJ databases">
        <title>Bifidobacterium xylocopum sp. nov. and Bifidobacterium aemilianum sp. nov., from the carpenter bee (Xylocopa violacea) digestive tract.</title>
        <authorList>
            <person name="Alberoni D."/>
            <person name="Baffoni L."/>
            <person name="Di Gioia D."/>
            <person name="Gaggia F."/>
            <person name="Biavati B."/>
        </authorList>
    </citation>
    <scope>NUCLEOTIDE SEQUENCE [LARGE SCALE GENOMIC DNA]</scope>
    <source>
        <strain evidence="3 4">XV2</strain>
    </source>
</reference>
<gene>
    <name evidence="3" type="ORF">CRD59_01780</name>
</gene>
<dbReference type="Proteomes" id="UP000252345">
    <property type="component" value="Unassembled WGS sequence"/>
</dbReference>
<dbReference type="RefSeq" id="WP_113852890.1">
    <property type="nucleotide sequence ID" value="NZ_PDCH01000002.1"/>
</dbReference>
<dbReference type="InterPro" id="IPR007921">
    <property type="entry name" value="CHAP_dom"/>
</dbReference>
<proteinExistence type="predicted"/>
<name>A0A366KFB7_9BIFI</name>
<dbReference type="EMBL" id="PDCH01000002">
    <property type="protein sequence ID" value="RBP99793.1"/>
    <property type="molecule type" value="Genomic_DNA"/>
</dbReference>
<evidence type="ECO:0000259" key="2">
    <source>
        <dbReference type="PROSITE" id="PS50911"/>
    </source>
</evidence>
<dbReference type="OrthoDB" id="3240061at2"/>
<protein>
    <submittedName>
        <fullName evidence="3">CHAP domain-containing protein</fullName>
    </submittedName>
</protein>
<dbReference type="AlphaFoldDB" id="A0A366KFB7"/>
<feature type="region of interest" description="Disordered" evidence="1">
    <location>
        <begin position="114"/>
        <end position="164"/>
    </location>
</feature>
<dbReference type="Gene3D" id="3.90.1720.10">
    <property type="entry name" value="endopeptidase domain like (from Nostoc punctiforme)"/>
    <property type="match status" value="1"/>
</dbReference>
<keyword evidence="4" id="KW-1185">Reference proteome</keyword>
<dbReference type="InterPro" id="IPR038765">
    <property type="entry name" value="Papain-like_cys_pep_sf"/>
</dbReference>
<accession>A0A366KFB7</accession>
<evidence type="ECO:0000313" key="3">
    <source>
        <dbReference type="EMBL" id="RBP99793.1"/>
    </source>
</evidence>
<dbReference type="Pfam" id="PF05257">
    <property type="entry name" value="CHAP"/>
    <property type="match status" value="1"/>
</dbReference>
<dbReference type="SUPFAM" id="SSF54001">
    <property type="entry name" value="Cysteine proteinases"/>
    <property type="match status" value="1"/>
</dbReference>
<feature type="domain" description="Peptidase C51" evidence="2">
    <location>
        <begin position="192"/>
        <end position="320"/>
    </location>
</feature>
<comment type="caution">
    <text evidence="3">The sequence shown here is derived from an EMBL/GenBank/DDBJ whole genome shotgun (WGS) entry which is preliminary data.</text>
</comment>
<evidence type="ECO:0000313" key="4">
    <source>
        <dbReference type="Proteomes" id="UP000252345"/>
    </source>
</evidence>
<organism evidence="3 4">
    <name type="scientific">Bifidobacterium xylocopae</name>
    <dbReference type="NCBI Taxonomy" id="2493119"/>
    <lineage>
        <taxon>Bacteria</taxon>
        <taxon>Bacillati</taxon>
        <taxon>Actinomycetota</taxon>
        <taxon>Actinomycetes</taxon>
        <taxon>Bifidobacteriales</taxon>
        <taxon>Bifidobacteriaceae</taxon>
        <taxon>Bifidobacterium</taxon>
    </lineage>
</organism>